<evidence type="ECO:0000313" key="5">
    <source>
        <dbReference type="Proteomes" id="UP000234857"/>
    </source>
</evidence>
<comment type="caution">
    <text evidence="4">The sequence shown here is derived from an EMBL/GenBank/DDBJ whole genome shotgun (WGS) entry which is preliminary data.</text>
</comment>
<dbReference type="InterPro" id="IPR002641">
    <property type="entry name" value="PNPLA_dom"/>
</dbReference>
<dbReference type="AlphaFoldDB" id="A0A2N5ZCY3"/>
<dbReference type="EMBL" id="PKTG01000112">
    <property type="protein sequence ID" value="PLX16530.1"/>
    <property type="molecule type" value="Genomic_DNA"/>
</dbReference>
<dbReference type="Proteomes" id="UP000234857">
    <property type="component" value="Unassembled WGS sequence"/>
</dbReference>
<proteinExistence type="predicted"/>
<protein>
    <recommendedName>
        <fullName evidence="3">PNPLA domain-containing protein</fullName>
    </recommendedName>
</protein>
<feature type="short sequence motif" description="DGA/G" evidence="2">
    <location>
        <begin position="205"/>
        <end position="207"/>
    </location>
</feature>
<keyword evidence="2" id="KW-0378">Hydrolase</keyword>
<evidence type="ECO:0000313" key="4">
    <source>
        <dbReference type="EMBL" id="PLX16530.1"/>
    </source>
</evidence>
<feature type="domain" description="PNPLA" evidence="3">
    <location>
        <begin position="55"/>
        <end position="218"/>
    </location>
</feature>
<keyword evidence="2" id="KW-0442">Lipid degradation</keyword>
<reference evidence="4 5" key="1">
    <citation type="submission" date="2017-11" db="EMBL/GenBank/DDBJ databases">
        <title>Genome-resolved metagenomics identifies genetic mobility, metabolic interactions, and unexpected diversity in perchlorate-reducing communities.</title>
        <authorList>
            <person name="Barnum T.P."/>
            <person name="Figueroa I.A."/>
            <person name="Carlstrom C.I."/>
            <person name="Lucas L.N."/>
            <person name="Engelbrektson A.L."/>
            <person name="Coates J.D."/>
        </authorList>
    </citation>
    <scope>NUCLEOTIDE SEQUENCE [LARGE SCALE GENOMIC DNA]</scope>
    <source>
        <strain evidence="4">BM706</strain>
    </source>
</reference>
<dbReference type="InterPro" id="IPR016035">
    <property type="entry name" value="Acyl_Trfase/lysoPLipase"/>
</dbReference>
<sequence>MVFGVWVGFDLPKIQNPVLSQVPVIKSKNRKVGMSEYRYFKQGIENMKNNKKVSIVLGGGTAYGFAHGGFLKAYEDVMQTRGYKLDELAGCSMGAVFACLYSHFDLKSKKLIDFASSITRVKMLELADPDPLFRSIIKGNHIYAFLKEIFGNKTLNQLPMPVRVMAAKKEDHSQVVLEQDFKIVDALMASVAVKPLFKDWNGLIDGGYYSIVPIELVKSSNIIVVSNVFYMPAFRKKHFIFNGDTLFTNVRNFQLARRDTMKADLGVEYNFGNRMLFDFFASKWFIKCGYKWAFKSMKEYCKGEEKHAS</sequence>
<dbReference type="GO" id="GO:0016042">
    <property type="term" value="P:lipid catabolic process"/>
    <property type="evidence" value="ECO:0007669"/>
    <property type="project" value="UniProtKB-UniRule"/>
</dbReference>
<feature type="active site" description="Nucleophile" evidence="2">
    <location>
        <position position="92"/>
    </location>
</feature>
<feature type="short sequence motif" description="GXSXG" evidence="2">
    <location>
        <begin position="90"/>
        <end position="94"/>
    </location>
</feature>
<dbReference type="SUPFAM" id="SSF52151">
    <property type="entry name" value="FabD/lysophospholipase-like"/>
    <property type="match status" value="1"/>
</dbReference>
<evidence type="ECO:0000256" key="1">
    <source>
        <dbReference type="ARBA" id="ARBA00023098"/>
    </source>
</evidence>
<dbReference type="Gene3D" id="3.40.1090.10">
    <property type="entry name" value="Cytosolic phospholipase A2 catalytic domain"/>
    <property type="match status" value="1"/>
</dbReference>
<evidence type="ECO:0000259" key="3">
    <source>
        <dbReference type="PROSITE" id="PS51635"/>
    </source>
</evidence>
<organism evidence="4 5">
    <name type="scientific">Muiribacterium halophilum</name>
    <dbReference type="NCBI Taxonomy" id="2053465"/>
    <lineage>
        <taxon>Bacteria</taxon>
        <taxon>Candidatus Muiribacteriota</taxon>
        <taxon>Candidatus Muiribacteriia</taxon>
        <taxon>Candidatus Muiribacteriales</taxon>
        <taxon>Candidatus Muiribacteriaceae</taxon>
        <taxon>Candidatus Muiribacterium</taxon>
    </lineage>
</organism>
<accession>A0A2N5ZCY3</accession>
<keyword evidence="1 2" id="KW-0443">Lipid metabolism</keyword>
<dbReference type="PROSITE" id="PS51635">
    <property type="entry name" value="PNPLA"/>
    <property type="match status" value="1"/>
</dbReference>
<dbReference type="GO" id="GO:0016787">
    <property type="term" value="F:hydrolase activity"/>
    <property type="evidence" value="ECO:0007669"/>
    <property type="project" value="UniProtKB-UniRule"/>
</dbReference>
<comment type="caution">
    <text evidence="2">Lacks conserved residue(s) required for the propagation of feature annotation.</text>
</comment>
<dbReference type="Pfam" id="PF01734">
    <property type="entry name" value="Patatin"/>
    <property type="match status" value="1"/>
</dbReference>
<feature type="active site" description="Proton acceptor" evidence="2">
    <location>
        <position position="205"/>
    </location>
</feature>
<gene>
    <name evidence="4" type="ORF">C0601_10060</name>
</gene>
<name>A0A2N5ZCY3_MUIH1</name>
<evidence type="ECO:0000256" key="2">
    <source>
        <dbReference type="PROSITE-ProRule" id="PRU01161"/>
    </source>
</evidence>